<dbReference type="OrthoDB" id="19923at2759"/>
<reference evidence="10 11" key="1">
    <citation type="submission" date="2025-04" db="UniProtKB">
        <authorList>
            <consortium name="RefSeq"/>
        </authorList>
    </citation>
    <scope>IDENTIFICATION</scope>
</reference>
<dbReference type="RefSeq" id="XP_040929104.1">
    <property type="nucleotide sequence ID" value="XM_041073170.2"/>
</dbReference>
<feature type="region of interest" description="Disordered" evidence="6">
    <location>
        <begin position="293"/>
        <end position="322"/>
    </location>
</feature>
<dbReference type="RefSeq" id="XP_029024626.1">
    <property type="nucleotide sequence ID" value="XM_029168793.3"/>
</dbReference>
<keyword evidence="9" id="KW-1185">Reference proteome</keyword>
<dbReference type="SMART" id="SM00516">
    <property type="entry name" value="SEC14"/>
    <property type="match status" value="1"/>
</dbReference>
<dbReference type="Pfam" id="PF13716">
    <property type="entry name" value="CRAL_TRIO_2"/>
    <property type="match status" value="1"/>
</dbReference>
<accession>A0A6P7NXJ0</accession>
<name>A0A6P7NXJ0_BETSP</name>
<dbReference type="PROSITE" id="PS50191">
    <property type="entry name" value="CRAL_TRIO"/>
    <property type="match status" value="1"/>
</dbReference>
<evidence type="ECO:0000256" key="1">
    <source>
        <dbReference type="ARBA" id="ARBA00004496"/>
    </source>
</evidence>
<organism evidence="9 10">
    <name type="scientific">Betta splendens</name>
    <name type="common">Siamese fighting fish</name>
    <dbReference type="NCBI Taxonomy" id="158456"/>
    <lineage>
        <taxon>Eukaryota</taxon>
        <taxon>Metazoa</taxon>
        <taxon>Chordata</taxon>
        <taxon>Craniata</taxon>
        <taxon>Vertebrata</taxon>
        <taxon>Euteleostomi</taxon>
        <taxon>Actinopterygii</taxon>
        <taxon>Neopterygii</taxon>
        <taxon>Teleostei</taxon>
        <taxon>Neoteleostei</taxon>
        <taxon>Acanthomorphata</taxon>
        <taxon>Anabantaria</taxon>
        <taxon>Anabantiformes</taxon>
        <taxon>Anabantoidei</taxon>
        <taxon>Osphronemidae</taxon>
        <taxon>Betta</taxon>
    </lineage>
</organism>
<evidence type="ECO:0000256" key="2">
    <source>
        <dbReference type="ARBA" id="ARBA00022490"/>
    </source>
</evidence>
<evidence type="ECO:0000313" key="11">
    <source>
        <dbReference type="RefSeq" id="XP_040929103.1"/>
    </source>
</evidence>
<dbReference type="AlphaFoldDB" id="A0A6P7NXJ0"/>
<protein>
    <recommendedName>
        <fullName evidence="4">Protein prune homolog 2</fullName>
    </recommendedName>
    <alternativeName>
        <fullName evidence="5">BNIP2 motif-containing molecule at the C-terminal region 1</fullName>
    </alternativeName>
</protein>
<dbReference type="GeneID" id="114866711"/>
<dbReference type="InterPro" id="IPR001251">
    <property type="entry name" value="CRAL-TRIO_dom"/>
</dbReference>
<keyword evidence="7" id="KW-1133">Transmembrane helix</keyword>
<dbReference type="PANTHER" id="PTHR12112">
    <property type="entry name" value="BNIP - RELATED"/>
    <property type="match status" value="1"/>
</dbReference>
<dbReference type="Pfam" id="PF12496">
    <property type="entry name" value="BNIP2"/>
    <property type="match status" value="1"/>
</dbReference>
<evidence type="ECO:0000256" key="7">
    <source>
        <dbReference type="SAM" id="Phobius"/>
    </source>
</evidence>
<evidence type="ECO:0000313" key="10">
    <source>
        <dbReference type="RefSeq" id="XP_029024626.1"/>
    </source>
</evidence>
<keyword evidence="3" id="KW-0053">Apoptosis</keyword>
<gene>
    <name evidence="10 11 12 13" type="primary">prune2</name>
</gene>
<dbReference type="Proteomes" id="UP000515150">
    <property type="component" value="Chromosome 12"/>
</dbReference>
<dbReference type="GO" id="GO:0006915">
    <property type="term" value="P:apoptotic process"/>
    <property type="evidence" value="ECO:0007669"/>
    <property type="project" value="UniProtKB-KW"/>
</dbReference>
<evidence type="ECO:0000256" key="4">
    <source>
        <dbReference type="ARBA" id="ARBA00039860"/>
    </source>
</evidence>
<dbReference type="CDD" id="cd00170">
    <property type="entry name" value="SEC14"/>
    <property type="match status" value="1"/>
</dbReference>
<feature type="compositionally biased region" description="Acidic residues" evidence="6">
    <location>
        <begin position="46"/>
        <end position="59"/>
    </location>
</feature>
<feature type="transmembrane region" description="Helical" evidence="7">
    <location>
        <begin position="142"/>
        <end position="161"/>
    </location>
</feature>
<dbReference type="RefSeq" id="XP_040929105.1">
    <property type="nucleotide sequence ID" value="XM_041073171.2"/>
</dbReference>
<dbReference type="SUPFAM" id="SSF52087">
    <property type="entry name" value="CRAL/TRIO domain"/>
    <property type="match status" value="1"/>
</dbReference>
<proteinExistence type="predicted"/>
<keyword evidence="7" id="KW-0812">Transmembrane</keyword>
<dbReference type="InterPro" id="IPR036865">
    <property type="entry name" value="CRAL-TRIO_dom_sf"/>
</dbReference>
<dbReference type="FunFam" id="3.40.525.10:FF:000001">
    <property type="entry name" value="BCL2/adenovirus E1B protein-interacting protein 2"/>
    <property type="match status" value="1"/>
</dbReference>
<evidence type="ECO:0000256" key="5">
    <source>
        <dbReference type="ARBA" id="ARBA00042084"/>
    </source>
</evidence>
<comment type="subcellular location">
    <subcellularLocation>
        <location evidence="1">Cytoplasm</location>
    </subcellularLocation>
</comment>
<evidence type="ECO:0000313" key="13">
    <source>
        <dbReference type="RefSeq" id="XP_040929105.1"/>
    </source>
</evidence>
<keyword evidence="2" id="KW-0963">Cytoplasm</keyword>
<feature type="region of interest" description="Disordered" evidence="6">
    <location>
        <begin position="1"/>
        <end position="59"/>
    </location>
</feature>
<sequence length="322" mass="36521">MDLPPESKMNSEGEGRPAPPTSLPLQGGPTQRKKLSAPRISLSLDQSEDDLGETPDDLDINVDDLDTPDEGDYLDYTDHEKDWEDLSAVSIREPYDPIPTYSAEEERQDGKLWRTVIIGEQEHRINMKIIEPYMKVISHGGYYGSGVNAIIVFAACFLPDSDREDYHEIMENLFLYVISTLELMVAEDYMILYLNGATPHRRMPGLGWLKKCYQMIDRRLRKNLKSFIILHPSWFIRTILAITKPFISAKFSSKIKYVNSLDELQELIPMDNIQIPECIIRLDRELMESAENSRVNSFLQGPEPPAAAGRADRPDVAGASSS</sequence>
<dbReference type="PANTHER" id="PTHR12112:SF11">
    <property type="entry name" value="PROTEIN PRUNE HOMOLOG 2"/>
    <property type="match status" value="1"/>
</dbReference>
<feature type="transmembrane region" description="Helical" evidence="7">
    <location>
        <begin position="173"/>
        <end position="194"/>
    </location>
</feature>
<evidence type="ECO:0000256" key="3">
    <source>
        <dbReference type="ARBA" id="ARBA00022703"/>
    </source>
</evidence>
<evidence type="ECO:0000313" key="12">
    <source>
        <dbReference type="RefSeq" id="XP_040929104.1"/>
    </source>
</evidence>
<evidence type="ECO:0000259" key="8">
    <source>
        <dbReference type="PROSITE" id="PS50191"/>
    </source>
</evidence>
<dbReference type="Gene3D" id="3.40.525.10">
    <property type="entry name" value="CRAL-TRIO lipid binding domain"/>
    <property type="match status" value="1"/>
</dbReference>
<keyword evidence="7" id="KW-0472">Membrane</keyword>
<dbReference type="InterPro" id="IPR022181">
    <property type="entry name" value="Bcl2-/adenovirus-E1B"/>
</dbReference>
<evidence type="ECO:0000313" key="9">
    <source>
        <dbReference type="Proteomes" id="UP000515150"/>
    </source>
</evidence>
<dbReference type="RefSeq" id="XP_040929103.1">
    <property type="nucleotide sequence ID" value="XM_041073169.2"/>
</dbReference>
<evidence type="ECO:0000256" key="6">
    <source>
        <dbReference type="SAM" id="MobiDB-lite"/>
    </source>
</evidence>
<dbReference type="CTD" id="158471"/>
<feature type="domain" description="CRAL-TRIO" evidence="8">
    <location>
        <begin position="130"/>
        <end position="287"/>
    </location>
</feature>
<dbReference type="KEGG" id="bspl:114866711"/>
<dbReference type="GO" id="GO:0005737">
    <property type="term" value="C:cytoplasm"/>
    <property type="evidence" value="ECO:0007669"/>
    <property type="project" value="UniProtKB-SubCell"/>
</dbReference>